<feature type="region of interest" description="Disordered" evidence="1">
    <location>
        <begin position="1"/>
        <end position="32"/>
    </location>
</feature>
<reference evidence="2 3" key="1">
    <citation type="submission" date="2018-08" db="EMBL/GenBank/DDBJ databases">
        <title>Genome Sequence of Clavibacter michiganensis Subspecies type strains, and the Atypical Peach-Colored Strains Isolated from Tomato.</title>
        <authorList>
            <person name="Osdaghi E."/>
            <person name="Portier P."/>
            <person name="Briand M."/>
            <person name="Jacques M.-A."/>
        </authorList>
    </citation>
    <scope>NUCLEOTIDE SEQUENCE [LARGE SCALE GENOMIC DNA]</scope>
    <source>
        <strain evidence="2 3">CFBP 8216</strain>
    </source>
</reference>
<comment type="caution">
    <text evidence="2">The sequence shown here is derived from an EMBL/GenBank/DDBJ whole genome shotgun (WGS) entry which is preliminary data.</text>
</comment>
<evidence type="ECO:0000313" key="2">
    <source>
        <dbReference type="EMBL" id="RII94849.1"/>
    </source>
</evidence>
<dbReference type="Proteomes" id="UP000265355">
    <property type="component" value="Unassembled WGS sequence"/>
</dbReference>
<dbReference type="InterPro" id="IPR011991">
    <property type="entry name" value="ArsR-like_HTH"/>
</dbReference>
<dbReference type="InterPro" id="IPR036388">
    <property type="entry name" value="WH-like_DNA-bd_sf"/>
</dbReference>
<name>A0ABX9NAC0_9MICO</name>
<evidence type="ECO:0000313" key="3">
    <source>
        <dbReference type="Proteomes" id="UP000265355"/>
    </source>
</evidence>
<dbReference type="EMBL" id="QWEE01000001">
    <property type="protein sequence ID" value="RII94849.1"/>
    <property type="molecule type" value="Genomic_DNA"/>
</dbReference>
<feature type="compositionally biased region" description="Polar residues" evidence="1">
    <location>
        <begin position="1"/>
        <end position="10"/>
    </location>
</feature>
<accession>A0ABX9NAC0</accession>
<organism evidence="2 3">
    <name type="scientific">Clavibacter californiensis</name>
    <dbReference type="NCBI Taxonomy" id="1401995"/>
    <lineage>
        <taxon>Bacteria</taxon>
        <taxon>Bacillati</taxon>
        <taxon>Actinomycetota</taxon>
        <taxon>Actinomycetes</taxon>
        <taxon>Micrococcales</taxon>
        <taxon>Microbacteriaceae</taxon>
        <taxon>Clavibacter</taxon>
    </lineage>
</organism>
<dbReference type="Pfam" id="PF12840">
    <property type="entry name" value="HTH_20"/>
    <property type="match status" value="1"/>
</dbReference>
<protein>
    <submittedName>
        <fullName evidence="2">ArsR family transcriptional regulator</fullName>
    </submittedName>
</protein>
<dbReference type="Gene3D" id="1.10.10.10">
    <property type="entry name" value="Winged helix-like DNA-binding domain superfamily/Winged helix DNA-binding domain"/>
    <property type="match status" value="1"/>
</dbReference>
<dbReference type="InterPro" id="IPR036390">
    <property type="entry name" value="WH_DNA-bd_sf"/>
</dbReference>
<gene>
    <name evidence="2" type="ORF">DZF98_00045</name>
</gene>
<keyword evidence="3" id="KW-1185">Reference proteome</keyword>
<feature type="compositionally biased region" description="Basic and acidic residues" evidence="1">
    <location>
        <begin position="11"/>
        <end position="20"/>
    </location>
</feature>
<dbReference type="CDD" id="cd00090">
    <property type="entry name" value="HTH_ARSR"/>
    <property type="match status" value="1"/>
</dbReference>
<sequence length="198" mass="21475">MWTSTPALRSSRTETARDPRQTTSQHAWGSGTKVRPAVSAYVNVAASSPPSVSASTGPSTIVPCIRTRMAPPPLLVLYIPVDATSARLGHTREVPKRVDPPLPTEVGMSVDALGSRVRVGLIRHLLAHGPKTRPELAREMDLSSSMVAKNLDVLEELGVVTLDPPRSEPDRKPRRYVVEQNRVDAMLKTLSMTLTGTL</sequence>
<dbReference type="SUPFAM" id="SSF46785">
    <property type="entry name" value="Winged helix' DNA-binding domain"/>
    <property type="match status" value="1"/>
</dbReference>
<proteinExistence type="predicted"/>
<evidence type="ECO:0000256" key="1">
    <source>
        <dbReference type="SAM" id="MobiDB-lite"/>
    </source>
</evidence>